<gene>
    <name evidence="1" type="ORF">FYK55_20285</name>
</gene>
<name>A0A5M6D4P8_9BACT</name>
<accession>A0A5M6D4P8</accession>
<dbReference type="Gene3D" id="3.80.10.10">
    <property type="entry name" value="Ribonuclease Inhibitor"/>
    <property type="match status" value="1"/>
</dbReference>
<dbReference type="AlphaFoldDB" id="A0A5M6D4P8"/>
<dbReference type="Proteomes" id="UP000324479">
    <property type="component" value="Unassembled WGS sequence"/>
</dbReference>
<sequence>MRFTLLFLIFLSPSLRLGAKNPPLAQQRLAEQLGEKVQRFEMWTDDDGNVTGLFFINHQALTKSAGAKPGIDDDDLLKLTSFPKLSALNLESQPVTDGGLEVLRRFPNMKQMGFHYMGKARATFAADRGTPAVSPAFITVIDGMKELEILEIKHNFRVDEIAVDKLTGPFPKAWRLVIDTPITAEQTMHLIRLCPCVRDLQLHRTSITADQVAEIGELLPKLEVLWFKPRGGNLMPEHLAALSNFQRLRIYSPQHFRNELPFEGGWDALTKLPHLERLEIESHPASTNRTAINQLKAANPNLVVAPTLTRSRNYDGL</sequence>
<dbReference type="RefSeq" id="WP_150078293.1">
    <property type="nucleotide sequence ID" value="NZ_VWOX01000012.1"/>
</dbReference>
<keyword evidence="2" id="KW-1185">Reference proteome</keyword>
<evidence type="ECO:0000313" key="1">
    <source>
        <dbReference type="EMBL" id="KAA5540729.1"/>
    </source>
</evidence>
<reference evidence="1 2" key="1">
    <citation type="submission" date="2019-08" db="EMBL/GenBank/DDBJ databases">
        <authorList>
            <person name="Dhanesh K."/>
            <person name="Kumar G."/>
            <person name="Sasikala C."/>
            <person name="Venkata Ramana C."/>
        </authorList>
    </citation>
    <scope>NUCLEOTIDE SEQUENCE [LARGE SCALE GENOMIC DNA]</scope>
    <source>
        <strain evidence="1 2">JC645</strain>
    </source>
</reference>
<protein>
    <recommendedName>
        <fullName evidence="3">Leucine Rich repeats (2 copies)</fullName>
    </recommendedName>
</protein>
<comment type="caution">
    <text evidence="1">The sequence shown here is derived from an EMBL/GenBank/DDBJ whole genome shotgun (WGS) entry which is preliminary data.</text>
</comment>
<evidence type="ECO:0008006" key="3">
    <source>
        <dbReference type="Google" id="ProtNLM"/>
    </source>
</evidence>
<evidence type="ECO:0000313" key="2">
    <source>
        <dbReference type="Proteomes" id="UP000324479"/>
    </source>
</evidence>
<proteinExistence type="predicted"/>
<organism evidence="1 2">
    <name type="scientific">Roseiconus nitratireducens</name>
    <dbReference type="NCBI Taxonomy" id="2605748"/>
    <lineage>
        <taxon>Bacteria</taxon>
        <taxon>Pseudomonadati</taxon>
        <taxon>Planctomycetota</taxon>
        <taxon>Planctomycetia</taxon>
        <taxon>Pirellulales</taxon>
        <taxon>Pirellulaceae</taxon>
        <taxon>Roseiconus</taxon>
    </lineage>
</organism>
<dbReference type="EMBL" id="VWOX01000012">
    <property type="protein sequence ID" value="KAA5540729.1"/>
    <property type="molecule type" value="Genomic_DNA"/>
</dbReference>
<dbReference type="InterPro" id="IPR032675">
    <property type="entry name" value="LRR_dom_sf"/>
</dbReference>
<dbReference type="SUPFAM" id="SSF52047">
    <property type="entry name" value="RNI-like"/>
    <property type="match status" value="1"/>
</dbReference>